<reference evidence="2 3" key="1">
    <citation type="submission" date="2020-02" db="EMBL/GenBank/DDBJ databases">
        <authorList>
            <person name="Zhang X.-Y."/>
        </authorList>
    </citation>
    <scope>NUCLEOTIDE SEQUENCE [LARGE SCALE GENOMIC DNA]</scope>
    <source>
        <strain evidence="2 3">C33</strain>
    </source>
</reference>
<dbReference type="SUPFAM" id="SSF52540">
    <property type="entry name" value="P-loop containing nucleoside triphosphate hydrolases"/>
    <property type="match status" value="1"/>
</dbReference>
<dbReference type="AlphaFoldDB" id="A0A845UWF9"/>
<dbReference type="InterPro" id="IPR021871">
    <property type="entry name" value="DUF3482"/>
</dbReference>
<dbReference type="PANTHER" id="PTHR42714">
    <property type="entry name" value="TRNA MODIFICATION GTPASE GTPBP3"/>
    <property type="match status" value="1"/>
</dbReference>
<sequence>MSRTGPAVLNLAVVGHTNTGKTSLMRTLLHRRDFGQIRNRAGTTRQVASAPLVVDGETLITLYDSPGLEDAPGLIEWLDAQPGSRHDGPERIHGLLTDPQARERFDHEVRVLDLMLNVDVALYVVDVREPVLEKYLDELAVLALCARPMLVVLNFVASEHARESEWRDALARIGLHTVLAFDAVIRDPATERRLFEKLASQLDAFAPTLEVWLAARADEEQARLVAAVETIAEMLIDVAAAQREAELRSDTDRARAMTDLHAAVRDREQACVGTLLDLYRFGREDYTDDDLPLDDGQWAEDLFDPDTLRHHGIRTSGHVGVGAGAGAAVDVATGGLSLGAGTLIGAAVGAGVGLARGFGGRIGDRLAGRIRLMVDDPTLRLLAWRQLQLLAGLRRRGHASQAPLKAADRERWAEKTLPAALRRARRHPEWSAVNPAAMPDPARARAIVDLAKVLRASLDKPYHGDEA</sequence>
<dbReference type="InterPro" id="IPR027417">
    <property type="entry name" value="P-loop_NTPase"/>
</dbReference>
<protein>
    <submittedName>
        <fullName evidence="2">DUF3482 domain-containing protein</fullName>
    </submittedName>
</protein>
<dbReference type="GO" id="GO:0005525">
    <property type="term" value="F:GTP binding"/>
    <property type="evidence" value="ECO:0007669"/>
    <property type="project" value="InterPro"/>
</dbReference>
<evidence type="ECO:0000313" key="3">
    <source>
        <dbReference type="Proteomes" id="UP000484885"/>
    </source>
</evidence>
<accession>A0A845UWF9</accession>
<feature type="domain" description="G" evidence="1">
    <location>
        <begin position="11"/>
        <end position="154"/>
    </location>
</feature>
<evidence type="ECO:0000313" key="2">
    <source>
        <dbReference type="EMBL" id="NDY95777.1"/>
    </source>
</evidence>
<gene>
    <name evidence="2" type="ORF">G3I74_08560</name>
</gene>
<evidence type="ECO:0000259" key="1">
    <source>
        <dbReference type="Pfam" id="PF01926"/>
    </source>
</evidence>
<keyword evidence="3" id="KW-1185">Reference proteome</keyword>
<dbReference type="GO" id="GO:0005829">
    <property type="term" value="C:cytosol"/>
    <property type="evidence" value="ECO:0007669"/>
    <property type="project" value="TreeGrafter"/>
</dbReference>
<dbReference type="GO" id="GO:0002098">
    <property type="term" value="P:tRNA wobble uridine modification"/>
    <property type="evidence" value="ECO:0007669"/>
    <property type="project" value="TreeGrafter"/>
</dbReference>
<dbReference type="Gene3D" id="3.40.50.300">
    <property type="entry name" value="P-loop containing nucleotide triphosphate hydrolases"/>
    <property type="match status" value="1"/>
</dbReference>
<proteinExistence type="predicted"/>
<comment type="caution">
    <text evidence="2">The sequence shown here is derived from an EMBL/GenBank/DDBJ whole genome shotgun (WGS) entry which is preliminary data.</text>
</comment>
<dbReference type="Pfam" id="PF11981">
    <property type="entry name" value="DUF3482"/>
    <property type="match status" value="1"/>
</dbReference>
<name>A0A845UWF9_9GAMM</name>
<dbReference type="RefSeq" id="WP_164211158.1">
    <property type="nucleotide sequence ID" value="NZ_JAAGSC010000040.1"/>
</dbReference>
<dbReference type="GO" id="GO:0030488">
    <property type="term" value="P:tRNA methylation"/>
    <property type="evidence" value="ECO:0007669"/>
    <property type="project" value="TreeGrafter"/>
</dbReference>
<organism evidence="2 3">
    <name type="scientific">Wenzhouxiangella limi</name>
    <dbReference type="NCBI Taxonomy" id="2707351"/>
    <lineage>
        <taxon>Bacteria</taxon>
        <taxon>Pseudomonadati</taxon>
        <taxon>Pseudomonadota</taxon>
        <taxon>Gammaproteobacteria</taxon>
        <taxon>Chromatiales</taxon>
        <taxon>Wenzhouxiangellaceae</taxon>
        <taxon>Wenzhouxiangella</taxon>
    </lineage>
</organism>
<dbReference type="CDD" id="cd00882">
    <property type="entry name" value="Ras_like_GTPase"/>
    <property type="match status" value="1"/>
</dbReference>
<dbReference type="InterPro" id="IPR006073">
    <property type="entry name" value="GTP-bd"/>
</dbReference>
<dbReference type="PANTHER" id="PTHR42714:SF7">
    <property type="entry name" value="G DOMAIN-CONTAINING PROTEIN"/>
    <property type="match status" value="1"/>
</dbReference>
<dbReference type="EMBL" id="JAAGSC010000040">
    <property type="protein sequence ID" value="NDY95777.1"/>
    <property type="molecule type" value="Genomic_DNA"/>
</dbReference>
<dbReference type="Proteomes" id="UP000484885">
    <property type="component" value="Unassembled WGS sequence"/>
</dbReference>
<dbReference type="Pfam" id="PF01926">
    <property type="entry name" value="MMR_HSR1"/>
    <property type="match status" value="1"/>
</dbReference>